<dbReference type="Gene3D" id="3.30.40.10">
    <property type="entry name" value="Zinc/RING finger domain, C3HC4 (zinc finger)"/>
    <property type="match status" value="1"/>
</dbReference>
<sequence>DLPTVHFMCKHSFHQRCLNVSPGEEEEVECPMCAQQNQTVRAIKRAQEESATRNDLFADALGRSGERFGTISEWFGRGVMDVKPQSAS</sequence>
<dbReference type="CDD" id="cd16688">
    <property type="entry name" value="RING-H2_Vps11"/>
    <property type="match status" value="1"/>
</dbReference>
<evidence type="ECO:0000256" key="1">
    <source>
        <dbReference type="ARBA" id="ARBA00004370"/>
    </source>
</evidence>
<dbReference type="GO" id="GO:0030674">
    <property type="term" value="F:protein-macromolecule adaptor activity"/>
    <property type="evidence" value="ECO:0007669"/>
    <property type="project" value="TreeGrafter"/>
</dbReference>
<dbReference type="Pfam" id="PF23413">
    <property type="entry name" value="zf_RING_Vps8_fungal"/>
    <property type="match status" value="1"/>
</dbReference>
<evidence type="ECO:0000313" key="7">
    <source>
        <dbReference type="EMBL" id="GAJ16546.1"/>
    </source>
</evidence>
<evidence type="ECO:0000256" key="3">
    <source>
        <dbReference type="ARBA" id="ARBA00022771"/>
    </source>
</evidence>
<dbReference type="GO" id="GO:0007032">
    <property type="term" value="P:endosome organization"/>
    <property type="evidence" value="ECO:0007669"/>
    <property type="project" value="TreeGrafter"/>
</dbReference>
<dbReference type="GO" id="GO:0008270">
    <property type="term" value="F:zinc ion binding"/>
    <property type="evidence" value="ECO:0007669"/>
    <property type="project" value="UniProtKB-KW"/>
</dbReference>
<evidence type="ECO:0000256" key="4">
    <source>
        <dbReference type="ARBA" id="ARBA00022833"/>
    </source>
</evidence>
<protein>
    <recommendedName>
        <fullName evidence="6">Vacuolar protein sorting protein 11 C-terminal domain-containing protein</fullName>
    </recommendedName>
</protein>
<name>X1VLA0_9ZZZZ</name>
<dbReference type="InterPro" id="IPR013083">
    <property type="entry name" value="Znf_RING/FYVE/PHD"/>
</dbReference>
<evidence type="ECO:0000256" key="2">
    <source>
        <dbReference type="ARBA" id="ARBA00022723"/>
    </source>
</evidence>
<dbReference type="GO" id="GO:0006904">
    <property type="term" value="P:vesicle docking involved in exocytosis"/>
    <property type="evidence" value="ECO:0007669"/>
    <property type="project" value="TreeGrafter"/>
</dbReference>
<keyword evidence="3" id="KW-0863">Zinc-finger</keyword>
<dbReference type="PANTHER" id="PTHR23323:SF24">
    <property type="entry name" value="VACUOLAR PROTEIN SORTING-ASSOCIATED PROTEIN 11 HOMOLOG"/>
    <property type="match status" value="1"/>
</dbReference>
<comment type="subcellular location">
    <subcellularLocation>
        <location evidence="1">Membrane</location>
    </subcellularLocation>
</comment>
<feature type="non-terminal residue" evidence="7">
    <location>
        <position position="1"/>
    </location>
</feature>
<accession>X1VLA0</accession>
<dbReference type="SUPFAM" id="SSF57850">
    <property type="entry name" value="RING/U-box"/>
    <property type="match status" value="1"/>
</dbReference>
<proteinExistence type="predicted"/>
<dbReference type="EMBL" id="BARW01040133">
    <property type="protein sequence ID" value="GAJ16546.1"/>
    <property type="molecule type" value="Genomic_DNA"/>
</dbReference>
<dbReference type="AlphaFoldDB" id="X1VLA0"/>
<keyword evidence="5" id="KW-0472">Membrane</keyword>
<dbReference type="PANTHER" id="PTHR23323">
    <property type="entry name" value="VACUOLAR PROTEIN SORTING-ASSOCIATED PROTEIN"/>
    <property type="match status" value="1"/>
</dbReference>
<dbReference type="GO" id="GO:0007033">
    <property type="term" value="P:vacuole organization"/>
    <property type="evidence" value="ECO:0007669"/>
    <property type="project" value="TreeGrafter"/>
</dbReference>
<reference evidence="7" key="1">
    <citation type="journal article" date="2014" name="Front. Microbiol.">
        <title>High frequency of phylogenetically diverse reductive dehalogenase-homologous genes in deep subseafloor sedimentary metagenomes.</title>
        <authorList>
            <person name="Kawai M."/>
            <person name="Futagami T."/>
            <person name="Toyoda A."/>
            <person name="Takaki Y."/>
            <person name="Nishi S."/>
            <person name="Hori S."/>
            <person name="Arai W."/>
            <person name="Tsubouchi T."/>
            <person name="Morono Y."/>
            <person name="Uchiyama I."/>
            <person name="Ito T."/>
            <person name="Fujiyama A."/>
            <person name="Inagaki F."/>
            <person name="Takami H."/>
        </authorList>
    </citation>
    <scope>NUCLEOTIDE SEQUENCE</scope>
    <source>
        <strain evidence="7">Expedition CK06-06</strain>
    </source>
</reference>
<evidence type="ECO:0000259" key="6">
    <source>
        <dbReference type="Pfam" id="PF12451"/>
    </source>
</evidence>
<feature type="domain" description="Vacuolar protein sorting protein 11 C-terminal" evidence="6">
    <location>
        <begin position="37"/>
        <end position="81"/>
    </location>
</feature>
<dbReference type="InterPro" id="IPR024763">
    <property type="entry name" value="VPS11_C"/>
</dbReference>
<organism evidence="7">
    <name type="scientific">marine sediment metagenome</name>
    <dbReference type="NCBI Taxonomy" id="412755"/>
    <lineage>
        <taxon>unclassified sequences</taxon>
        <taxon>metagenomes</taxon>
        <taxon>ecological metagenomes</taxon>
    </lineage>
</organism>
<dbReference type="Pfam" id="PF12451">
    <property type="entry name" value="VPS11_C"/>
    <property type="match status" value="1"/>
</dbReference>
<comment type="caution">
    <text evidence="7">The sequence shown here is derived from an EMBL/GenBank/DDBJ whole genome shotgun (WGS) entry which is preliminary data.</text>
</comment>
<gene>
    <name evidence="7" type="ORF">S12H4_60811</name>
</gene>
<dbReference type="GO" id="GO:0030897">
    <property type="term" value="C:HOPS complex"/>
    <property type="evidence" value="ECO:0007669"/>
    <property type="project" value="TreeGrafter"/>
</dbReference>
<dbReference type="GO" id="GO:0005768">
    <property type="term" value="C:endosome"/>
    <property type="evidence" value="ECO:0007669"/>
    <property type="project" value="TreeGrafter"/>
</dbReference>
<keyword evidence="2" id="KW-0479">Metal-binding</keyword>
<keyword evidence="4" id="KW-0862">Zinc</keyword>
<dbReference type="GO" id="GO:0048284">
    <property type="term" value="P:organelle fusion"/>
    <property type="evidence" value="ECO:0007669"/>
    <property type="project" value="TreeGrafter"/>
</dbReference>
<evidence type="ECO:0000256" key="5">
    <source>
        <dbReference type="ARBA" id="ARBA00023136"/>
    </source>
</evidence>